<keyword evidence="2" id="KW-1185">Reference proteome</keyword>
<sequence>QNGKADSSAGNNLKVKGVNFYRDAKKVKFVNMLKGGKAIRNAKGKIVKSAPYQSREIITARVQPDRRWFGNTRVIGQKQLEAFRDSLGAKVDDPYQVLLRQNKLPMSLLADATKMARMHMIDTEPFADTFGPKAQRKRPKLKVGTLEDLASIIEHSLEKYDEKNDSSLLSNLVTDWSDEARDSLFSKGQSKRIWEETQTNLNLTLQRRIYGIHAPVQRLPVLPSSNFGLEILMGKDETIDFEDFLNDPELSTEQMDVHASMEHKLNIKF</sequence>
<accession>A0ACA9MJB8</accession>
<evidence type="ECO:0000313" key="1">
    <source>
        <dbReference type="EMBL" id="CAG8595756.1"/>
    </source>
</evidence>
<comment type="caution">
    <text evidence="1">The sequence shown here is derived from an EMBL/GenBank/DDBJ whole genome shotgun (WGS) entry which is preliminary data.</text>
</comment>
<dbReference type="Proteomes" id="UP000789525">
    <property type="component" value="Unassembled WGS sequence"/>
</dbReference>
<name>A0ACA9MJB8_9GLOM</name>
<reference evidence="1" key="1">
    <citation type="submission" date="2021-06" db="EMBL/GenBank/DDBJ databases">
        <authorList>
            <person name="Kallberg Y."/>
            <person name="Tangrot J."/>
            <person name="Rosling A."/>
        </authorList>
    </citation>
    <scope>NUCLEOTIDE SEQUENCE</scope>
    <source>
        <strain evidence="1">CL356</strain>
    </source>
</reference>
<feature type="non-terminal residue" evidence="1">
    <location>
        <position position="1"/>
    </location>
</feature>
<evidence type="ECO:0000313" key="2">
    <source>
        <dbReference type="Proteomes" id="UP000789525"/>
    </source>
</evidence>
<organism evidence="1 2">
    <name type="scientific">Acaulospora colombiana</name>
    <dbReference type="NCBI Taxonomy" id="27376"/>
    <lineage>
        <taxon>Eukaryota</taxon>
        <taxon>Fungi</taxon>
        <taxon>Fungi incertae sedis</taxon>
        <taxon>Mucoromycota</taxon>
        <taxon>Glomeromycotina</taxon>
        <taxon>Glomeromycetes</taxon>
        <taxon>Diversisporales</taxon>
        <taxon>Acaulosporaceae</taxon>
        <taxon>Acaulospora</taxon>
    </lineage>
</organism>
<dbReference type="EMBL" id="CAJVPT010013434">
    <property type="protein sequence ID" value="CAG8595756.1"/>
    <property type="molecule type" value="Genomic_DNA"/>
</dbReference>
<protein>
    <submittedName>
        <fullName evidence="1">10900_t:CDS:1</fullName>
    </submittedName>
</protein>
<proteinExistence type="predicted"/>
<gene>
    <name evidence="1" type="ORF">ACOLOM_LOCUS6494</name>
</gene>